<organism evidence="1 2">
    <name type="scientific">Araneus ventricosus</name>
    <name type="common">Orbweaver spider</name>
    <name type="synonym">Epeira ventricosa</name>
    <dbReference type="NCBI Taxonomy" id="182803"/>
    <lineage>
        <taxon>Eukaryota</taxon>
        <taxon>Metazoa</taxon>
        <taxon>Ecdysozoa</taxon>
        <taxon>Arthropoda</taxon>
        <taxon>Chelicerata</taxon>
        <taxon>Arachnida</taxon>
        <taxon>Araneae</taxon>
        <taxon>Araneomorphae</taxon>
        <taxon>Entelegynae</taxon>
        <taxon>Araneoidea</taxon>
        <taxon>Araneidae</taxon>
        <taxon>Araneus</taxon>
    </lineage>
</organism>
<feature type="non-terminal residue" evidence="1">
    <location>
        <position position="1"/>
    </location>
</feature>
<evidence type="ECO:0000313" key="2">
    <source>
        <dbReference type="Proteomes" id="UP000499080"/>
    </source>
</evidence>
<proteinExistence type="predicted"/>
<name>A0A4Y2W502_ARAVE</name>
<reference evidence="1 2" key="1">
    <citation type="journal article" date="2019" name="Sci. Rep.">
        <title>Orb-weaving spider Araneus ventricosus genome elucidates the spidroin gene catalogue.</title>
        <authorList>
            <person name="Kono N."/>
            <person name="Nakamura H."/>
            <person name="Ohtoshi R."/>
            <person name="Moran D.A.P."/>
            <person name="Shinohara A."/>
            <person name="Yoshida Y."/>
            <person name="Fujiwara M."/>
            <person name="Mori M."/>
            <person name="Tomita M."/>
            <person name="Arakawa K."/>
        </authorList>
    </citation>
    <scope>NUCLEOTIDE SEQUENCE [LARGE SCALE GENOMIC DNA]</scope>
</reference>
<protein>
    <submittedName>
        <fullName evidence="1">Uncharacterized protein</fullName>
    </submittedName>
</protein>
<accession>A0A4Y2W502</accession>
<comment type="caution">
    <text evidence="1">The sequence shown here is derived from an EMBL/GenBank/DDBJ whole genome shotgun (WGS) entry which is preliminary data.</text>
</comment>
<sequence>ETVQSGAASVMVWDMCSWRDMGPLIRLEMTLTGTYAFCPITYTHSCPMCIPTDWDNSSRTMRHPTRRELLPSSSRNTLLTSDTSIGQLNPQRRTLLKISGMLCYMLLRRDLHHLSLLWIF</sequence>
<evidence type="ECO:0000313" key="1">
    <source>
        <dbReference type="EMBL" id="GBO31608.1"/>
    </source>
</evidence>
<dbReference type="OrthoDB" id="6469902at2759"/>
<dbReference type="Proteomes" id="UP000499080">
    <property type="component" value="Unassembled WGS sequence"/>
</dbReference>
<dbReference type="EMBL" id="BGPR01054937">
    <property type="protein sequence ID" value="GBO31608.1"/>
    <property type="molecule type" value="Genomic_DNA"/>
</dbReference>
<gene>
    <name evidence="1" type="ORF">AVEN_123555_1</name>
</gene>
<keyword evidence="2" id="KW-1185">Reference proteome</keyword>
<dbReference type="AlphaFoldDB" id="A0A4Y2W502"/>